<reference evidence="1" key="1">
    <citation type="journal article" date="2021" name="Sci. Rep.">
        <title>Diploid genomic architecture of Nitzschia inconspicua, an elite biomass production diatom.</title>
        <authorList>
            <person name="Oliver A."/>
            <person name="Podell S."/>
            <person name="Pinowska A."/>
            <person name="Traller J.C."/>
            <person name="Smith S.R."/>
            <person name="McClure R."/>
            <person name="Beliaev A."/>
            <person name="Bohutskyi P."/>
            <person name="Hill E.A."/>
            <person name="Rabines A."/>
            <person name="Zheng H."/>
            <person name="Allen L.Z."/>
            <person name="Kuo A."/>
            <person name="Grigoriev I.V."/>
            <person name="Allen A.E."/>
            <person name="Hazlebeck D."/>
            <person name="Allen E.E."/>
        </authorList>
    </citation>
    <scope>NUCLEOTIDE SEQUENCE</scope>
    <source>
        <strain evidence="1">Hildebrandi</strain>
    </source>
</reference>
<proteinExistence type="predicted"/>
<evidence type="ECO:0000313" key="1">
    <source>
        <dbReference type="EMBL" id="KAG7362776.1"/>
    </source>
</evidence>
<gene>
    <name evidence="1" type="ORF">IV203_026136</name>
</gene>
<sequence length="521" mass="58419">MACRKAAYNALTEMSEFMEKQAEYAAAAKTRLETEQRKIWTPTEILEVCCIPWLSDGSEVVGHRTNHHVSKGCSGGCGKNHPRITLQFDNVNGSSAVLSHSLDPFVQYFEELCSQGLASRVNPEQVDESSGDSNGDSPVFHPKRIYRLVGFLNDHGERLRQCSRFGYHLVKVSPVAMAASRRAHDRHVEQTEELERHKKRKRIETAVGSTTHERNLFETAMQICYDQGALSNNLDVLDVSWMRLTGDRMLSKLAAKVATTRLRRLRLTYTAALLGTCSDDGGVTRNCFDSENFINIRCGPYPLQNSYDNPGLFVPITDDQWITWENDGDDDCAPRSLASLFLRISIRLEGTDPLSMVSSNGPPEMDCLFQQPIEVGWYHIELLKRYSGSGAIPEGQLSVSSEQTPCSKLTVQVPSRGLEYRQGSLSVFSLNFEFHHLLGIYARKKLPLAKQRMMEIKKHRPVTRAEKDYVRAIAKAARQAPGTGERTFVGLDGWPGPSSRGLPSFTRYDNLRVNAASSIQR</sequence>
<organism evidence="1 2">
    <name type="scientific">Nitzschia inconspicua</name>
    <dbReference type="NCBI Taxonomy" id="303405"/>
    <lineage>
        <taxon>Eukaryota</taxon>
        <taxon>Sar</taxon>
        <taxon>Stramenopiles</taxon>
        <taxon>Ochrophyta</taxon>
        <taxon>Bacillariophyta</taxon>
        <taxon>Bacillariophyceae</taxon>
        <taxon>Bacillariophycidae</taxon>
        <taxon>Bacillariales</taxon>
        <taxon>Bacillariaceae</taxon>
        <taxon>Nitzschia</taxon>
    </lineage>
</organism>
<dbReference type="OrthoDB" id="48268at2759"/>
<name>A0A9K3LLR9_9STRA</name>
<dbReference type="AlphaFoldDB" id="A0A9K3LLR9"/>
<accession>A0A9K3LLR9</accession>
<dbReference type="EMBL" id="JAGRRH010000010">
    <property type="protein sequence ID" value="KAG7362776.1"/>
    <property type="molecule type" value="Genomic_DNA"/>
</dbReference>
<evidence type="ECO:0000313" key="2">
    <source>
        <dbReference type="Proteomes" id="UP000693970"/>
    </source>
</evidence>
<protein>
    <submittedName>
        <fullName evidence="1">Uncharacterized protein</fullName>
    </submittedName>
</protein>
<reference evidence="1" key="2">
    <citation type="submission" date="2021-04" db="EMBL/GenBank/DDBJ databases">
        <authorList>
            <person name="Podell S."/>
        </authorList>
    </citation>
    <scope>NUCLEOTIDE SEQUENCE</scope>
    <source>
        <strain evidence="1">Hildebrandi</strain>
    </source>
</reference>
<dbReference type="Proteomes" id="UP000693970">
    <property type="component" value="Unassembled WGS sequence"/>
</dbReference>
<keyword evidence="2" id="KW-1185">Reference proteome</keyword>
<comment type="caution">
    <text evidence="1">The sequence shown here is derived from an EMBL/GenBank/DDBJ whole genome shotgun (WGS) entry which is preliminary data.</text>
</comment>